<feature type="domain" description="Signal transduction histidine kinase internal region" evidence="4">
    <location>
        <begin position="781"/>
        <end position="856"/>
    </location>
</feature>
<dbReference type="Gene3D" id="2.130.10.10">
    <property type="entry name" value="YVTN repeat-like/Quinoprotein amine dehydrogenase"/>
    <property type="match status" value="2"/>
</dbReference>
<feature type="chain" id="PRO_5016028352" description="Signal transduction histidine kinase internal region domain-containing protein" evidence="3">
    <location>
        <begin position="20"/>
        <end position="988"/>
    </location>
</feature>
<keyword evidence="7" id="KW-1185">Reference proteome</keyword>
<evidence type="ECO:0000313" key="6">
    <source>
        <dbReference type="EMBL" id="PZE16897.1"/>
    </source>
</evidence>
<dbReference type="PANTHER" id="PTHR34220:SF7">
    <property type="entry name" value="SENSOR HISTIDINE KINASE YPDA"/>
    <property type="match status" value="1"/>
</dbReference>
<dbReference type="Pfam" id="PF07494">
    <property type="entry name" value="Reg_prop"/>
    <property type="match status" value="2"/>
</dbReference>
<protein>
    <recommendedName>
        <fullName evidence="8">Signal transduction histidine kinase internal region domain-containing protein</fullName>
    </recommendedName>
</protein>
<dbReference type="InterPro" id="IPR011123">
    <property type="entry name" value="Y_Y_Y"/>
</dbReference>
<reference evidence="6 7" key="1">
    <citation type="submission" date="2018-06" db="EMBL/GenBank/DDBJ databases">
        <title>The draft genome sequence of Crocinitomix sp. SM1701.</title>
        <authorList>
            <person name="Zhang X."/>
        </authorList>
    </citation>
    <scope>NUCLEOTIDE SEQUENCE [LARGE SCALE GENOMIC DNA]</scope>
    <source>
        <strain evidence="6 7">SM1701</strain>
    </source>
</reference>
<accession>A0A2W1MYG3</accession>
<comment type="caution">
    <text evidence="6">The sequence shown here is derived from an EMBL/GenBank/DDBJ whole genome shotgun (WGS) entry which is preliminary data.</text>
</comment>
<dbReference type="OrthoDB" id="9809670at2"/>
<sequence length="988" mass="112582">MYKLLGILFIFFKLSFSFAQNYNFQYLNNKNGLPQSQAYAVCFDTNSIAWIGTQGGGVAIYDGESFNYLTQEEGLISNRVYHISLINNHMYIGCKGGVSVFDMNFQHLYNYEFEEVGILAQAICSFHNSIWIGSNKGVYMLKNEQLKKQVIFQDLLIYSFFIENNSKLWVCSDAGVINVQNPTNRINKARGLGSENVLKTLPYKNGWLIATYDQGLWVYDTGNGIHKLKGFKEKIILLDVLKTGNELWIATLNKGVFVFDLTTQMSTQFTNENGLSNNHVHCLAEDDWGNKWIGTSGGGVSIYNNSPFVMYNKSNGLNNNYVYSVWHDSRRNLWVGTQGLGVMRMNDTATVLFDEELGFTSVKTKVIFEDTKANIWFGTEGKGIAVIPANVGKDTVITLRGNGLLENLWVKSFTENKRKSTLYVGSSQGIFYLKNNRQNHTLRKLNVDSIPNRINGVQWNDFDGQLAYASATGAGIVLKDKKILGFYPNKTFRNVLVKDSVYWFGSAENGILEVVIKNKKVVSERWINKSIGLASNNIYQLTLDYPFLWIGTEKGLNQMNIETKLIRQFGYEEGFEGIETNVNASCKDAEGNLWFGTTDGLFLYRSGQLINQGQNRPPKFNFDDISVFFKPIEQTVYQEKYEQKQPISFAYDDNHLTFKIKALHYAFQNKIQYKWMLKGEDKNWSPASKNNSITYSNLVPGEYTMLAKAAIDEHWENIPPVAFKFTILAPFWQKTGFKVAYISGIVFLLGGLIFLIVNRQKKKNKVQLEKVELEKSVLELEQKALRLQMNPHFIFNVLNSIHNLIILNDSTKARYALSKFSKLMRQVLENSREKFISIDEELTTIQQYVQLEKLTNANDFELVVNVADEIDLNEPILPPMMLQPFVENAIIHGLKNSPRPGSIQIDFKLESNHILMCSIRDNGMGRAASKQSNAQKSNYHKSTALEVTQERLDNLNGDFEKKNFEIIDLKNQTGEPIGTQVILRIKLD</sequence>
<dbReference type="AlphaFoldDB" id="A0A2W1MYG3"/>
<evidence type="ECO:0000259" key="5">
    <source>
        <dbReference type="Pfam" id="PF07495"/>
    </source>
</evidence>
<evidence type="ECO:0000256" key="2">
    <source>
        <dbReference type="SAM" id="Phobius"/>
    </source>
</evidence>
<keyword evidence="1" id="KW-0175">Coiled coil</keyword>
<keyword evidence="2" id="KW-0472">Membrane</keyword>
<evidence type="ECO:0000256" key="1">
    <source>
        <dbReference type="SAM" id="Coils"/>
    </source>
</evidence>
<dbReference type="InterPro" id="IPR011110">
    <property type="entry name" value="Reg_prop"/>
</dbReference>
<evidence type="ECO:0008006" key="8">
    <source>
        <dbReference type="Google" id="ProtNLM"/>
    </source>
</evidence>
<keyword evidence="3" id="KW-0732">Signal</keyword>
<dbReference type="PANTHER" id="PTHR34220">
    <property type="entry name" value="SENSOR HISTIDINE KINASE YPDA"/>
    <property type="match status" value="1"/>
</dbReference>
<dbReference type="GO" id="GO:0016020">
    <property type="term" value="C:membrane"/>
    <property type="evidence" value="ECO:0007669"/>
    <property type="project" value="InterPro"/>
</dbReference>
<proteinExistence type="predicted"/>
<name>A0A2W1MYG3_9FLAO</name>
<keyword evidence="2" id="KW-0812">Transmembrane</keyword>
<keyword evidence="2" id="KW-1133">Transmembrane helix</keyword>
<organism evidence="6 7">
    <name type="scientific">Putridiphycobacter roseus</name>
    <dbReference type="NCBI Taxonomy" id="2219161"/>
    <lineage>
        <taxon>Bacteria</taxon>
        <taxon>Pseudomonadati</taxon>
        <taxon>Bacteroidota</taxon>
        <taxon>Flavobacteriia</taxon>
        <taxon>Flavobacteriales</taxon>
        <taxon>Crocinitomicaceae</taxon>
        <taxon>Putridiphycobacter</taxon>
    </lineage>
</organism>
<dbReference type="Pfam" id="PF06580">
    <property type="entry name" value="His_kinase"/>
    <property type="match status" value="1"/>
</dbReference>
<feature type="domain" description="Two component regulator three Y" evidence="5">
    <location>
        <begin position="665"/>
        <end position="727"/>
    </location>
</feature>
<feature type="transmembrane region" description="Helical" evidence="2">
    <location>
        <begin position="739"/>
        <end position="757"/>
    </location>
</feature>
<dbReference type="SUPFAM" id="SSF55874">
    <property type="entry name" value="ATPase domain of HSP90 chaperone/DNA topoisomerase II/histidine kinase"/>
    <property type="match status" value="1"/>
</dbReference>
<dbReference type="GO" id="GO:0000155">
    <property type="term" value="F:phosphorelay sensor kinase activity"/>
    <property type="evidence" value="ECO:0007669"/>
    <property type="project" value="InterPro"/>
</dbReference>
<dbReference type="InterPro" id="IPR050640">
    <property type="entry name" value="Bact_2-comp_sensor_kinase"/>
</dbReference>
<dbReference type="InterPro" id="IPR011047">
    <property type="entry name" value="Quinoprotein_ADH-like_sf"/>
</dbReference>
<dbReference type="InterPro" id="IPR015943">
    <property type="entry name" value="WD40/YVTN_repeat-like_dom_sf"/>
</dbReference>
<dbReference type="RefSeq" id="WP_111063506.1">
    <property type="nucleotide sequence ID" value="NZ_JBHUCU010000007.1"/>
</dbReference>
<dbReference type="Proteomes" id="UP000249248">
    <property type="component" value="Unassembled WGS sequence"/>
</dbReference>
<dbReference type="Pfam" id="PF07495">
    <property type="entry name" value="Y_Y_Y"/>
    <property type="match status" value="1"/>
</dbReference>
<dbReference type="InterPro" id="IPR036890">
    <property type="entry name" value="HATPase_C_sf"/>
</dbReference>
<evidence type="ECO:0000259" key="4">
    <source>
        <dbReference type="Pfam" id="PF06580"/>
    </source>
</evidence>
<evidence type="ECO:0000256" key="3">
    <source>
        <dbReference type="SAM" id="SignalP"/>
    </source>
</evidence>
<evidence type="ECO:0000313" key="7">
    <source>
        <dbReference type="Proteomes" id="UP000249248"/>
    </source>
</evidence>
<dbReference type="InterPro" id="IPR010559">
    <property type="entry name" value="Sig_transdc_His_kin_internal"/>
</dbReference>
<dbReference type="InterPro" id="IPR013783">
    <property type="entry name" value="Ig-like_fold"/>
</dbReference>
<dbReference type="EMBL" id="QKSB01000006">
    <property type="protein sequence ID" value="PZE16897.1"/>
    <property type="molecule type" value="Genomic_DNA"/>
</dbReference>
<feature type="signal peptide" evidence="3">
    <location>
        <begin position="1"/>
        <end position="19"/>
    </location>
</feature>
<dbReference type="Gene3D" id="2.60.40.10">
    <property type="entry name" value="Immunoglobulins"/>
    <property type="match status" value="1"/>
</dbReference>
<dbReference type="Gene3D" id="3.30.565.10">
    <property type="entry name" value="Histidine kinase-like ATPase, C-terminal domain"/>
    <property type="match status" value="1"/>
</dbReference>
<gene>
    <name evidence="6" type="ORF">DNU06_11630</name>
</gene>
<feature type="coiled-coil region" evidence="1">
    <location>
        <begin position="761"/>
        <end position="790"/>
    </location>
</feature>
<dbReference type="SUPFAM" id="SSF63829">
    <property type="entry name" value="Calcium-dependent phosphotriesterase"/>
    <property type="match status" value="1"/>
</dbReference>
<dbReference type="SUPFAM" id="SSF50998">
    <property type="entry name" value="Quinoprotein alcohol dehydrogenase-like"/>
    <property type="match status" value="1"/>
</dbReference>